<dbReference type="InterPro" id="IPR001623">
    <property type="entry name" value="DnaJ_domain"/>
</dbReference>
<dbReference type="PRINTS" id="PR00625">
    <property type="entry name" value="JDOMAIN"/>
</dbReference>
<dbReference type="OrthoDB" id="445556at2759"/>
<dbReference type="SUPFAM" id="SSF46565">
    <property type="entry name" value="Chaperone J-domain"/>
    <property type="match status" value="1"/>
</dbReference>
<feature type="compositionally biased region" description="Basic and acidic residues" evidence="1">
    <location>
        <begin position="235"/>
        <end position="247"/>
    </location>
</feature>
<dbReference type="Proteomes" id="UP000585474">
    <property type="component" value="Unassembled WGS sequence"/>
</dbReference>
<evidence type="ECO:0000256" key="1">
    <source>
        <dbReference type="SAM" id="MobiDB-lite"/>
    </source>
</evidence>
<organism evidence="3 4">
    <name type="scientific">Actinidia rufa</name>
    <dbReference type="NCBI Taxonomy" id="165716"/>
    <lineage>
        <taxon>Eukaryota</taxon>
        <taxon>Viridiplantae</taxon>
        <taxon>Streptophyta</taxon>
        <taxon>Embryophyta</taxon>
        <taxon>Tracheophyta</taxon>
        <taxon>Spermatophyta</taxon>
        <taxon>Magnoliopsida</taxon>
        <taxon>eudicotyledons</taxon>
        <taxon>Gunneridae</taxon>
        <taxon>Pentapetalae</taxon>
        <taxon>asterids</taxon>
        <taxon>Ericales</taxon>
        <taxon>Actinidiaceae</taxon>
        <taxon>Actinidia</taxon>
    </lineage>
</organism>
<dbReference type="PROSITE" id="PS50076">
    <property type="entry name" value="DNAJ_2"/>
    <property type="match status" value="1"/>
</dbReference>
<dbReference type="AlphaFoldDB" id="A0A7J0FAU7"/>
<feature type="compositionally biased region" description="Basic and acidic residues" evidence="1">
    <location>
        <begin position="370"/>
        <end position="379"/>
    </location>
</feature>
<dbReference type="PANTHER" id="PTHR44240:SF22">
    <property type="entry name" value="CHAPERONE PROTEIN DNAJ 11, CHLOROPLASTIC-LIKE"/>
    <property type="match status" value="1"/>
</dbReference>
<reference evidence="3 4" key="1">
    <citation type="submission" date="2019-07" db="EMBL/GenBank/DDBJ databases">
        <title>De Novo Assembly of kiwifruit Actinidia rufa.</title>
        <authorList>
            <person name="Sugita-Konishi S."/>
            <person name="Sato K."/>
            <person name="Mori E."/>
            <person name="Abe Y."/>
            <person name="Kisaki G."/>
            <person name="Hamano K."/>
            <person name="Suezawa K."/>
            <person name="Otani M."/>
            <person name="Fukuda T."/>
            <person name="Manabe T."/>
            <person name="Gomi K."/>
            <person name="Tabuchi M."/>
            <person name="Akimitsu K."/>
            <person name="Kataoka I."/>
        </authorList>
    </citation>
    <scope>NUCLEOTIDE SEQUENCE [LARGE SCALE GENOMIC DNA]</scope>
    <source>
        <strain evidence="4">cv. Fuchu</strain>
    </source>
</reference>
<sequence length="379" mass="43142">MASASFSLSSPFLAPKFAVSATPPLQCVRFRRQHRVSAAYTTAERSTTASRPHSRIATSTSLYEVLGIQMGATCLEVKAAYRRLARVSHPDVASDGRKDASADEFIRIHAAYSTLSDPEKRADYDRTLIWRRSMSGTPTACVLSGYARRSWETDQCWKAVFAEEAEDREKESTEAVKEDCREVSDGGSLLLHCQEWGLYELSHELICSSLWPINSEGCQREKRRCTEIAKFESPESHRSDFGGERKPISNSDQIRSAQKYRLSIPPDSSRRDEAPASNRVKNGCRTLFHAPPEDRRHDETIAHGLWTKLEEMYLEKTSQNKALMRRLVLKLQRGTTVEQLTSEFQRKGQRRGPDKKVKEEVQIRRSRKRSREEVGKEDG</sequence>
<dbReference type="Pfam" id="PF00226">
    <property type="entry name" value="DnaJ"/>
    <property type="match status" value="1"/>
</dbReference>
<dbReference type="Gene3D" id="1.10.287.110">
    <property type="entry name" value="DnaJ domain"/>
    <property type="match status" value="1"/>
</dbReference>
<dbReference type="InterPro" id="IPR052276">
    <property type="entry name" value="Diphthamide-biosynth_chaperone"/>
</dbReference>
<protein>
    <submittedName>
        <fullName evidence="3">Chaperone DnaJ-domain superfamily protein</fullName>
    </submittedName>
</protein>
<dbReference type="SMART" id="SM00271">
    <property type="entry name" value="DnaJ"/>
    <property type="match status" value="1"/>
</dbReference>
<feature type="region of interest" description="Disordered" evidence="1">
    <location>
        <begin position="235"/>
        <end position="280"/>
    </location>
</feature>
<feature type="domain" description="J" evidence="2">
    <location>
        <begin position="61"/>
        <end position="128"/>
    </location>
</feature>
<dbReference type="InterPro" id="IPR036869">
    <property type="entry name" value="J_dom_sf"/>
</dbReference>
<dbReference type="PROSITE" id="PS00636">
    <property type="entry name" value="DNAJ_1"/>
    <property type="match status" value="1"/>
</dbReference>
<keyword evidence="4" id="KW-1185">Reference proteome</keyword>
<evidence type="ECO:0000313" key="4">
    <source>
        <dbReference type="Proteomes" id="UP000585474"/>
    </source>
</evidence>
<dbReference type="CDD" id="cd06257">
    <property type="entry name" value="DnaJ"/>
    <property type="match status" value="1"/>
</dbReference>
<dbReference type="EMBL" id="BJWL01000011">
    <property type="protein sequence ID" value="GFY95791.1"/>
    <property type="molecule type" value="Genomic_DNA"/>
</dbReference>
<feature type="region of interest" description="Disordered" evidence="1">
    <location>
        <begin position="339"/>
        <end position="379"/>
    </location>
</feature>
<evidence type="ECO:0000259" key="2">
    <source>
        <dbReference type="PROSITE" id="PS50076"/>
    </source>
</evidence>
<accession>A0A7J0FAU7</accession>
<evidence type="ECO:0000313" key="3">
    <source>
        <dbReference type="EMBL" id="GFY95791.1"/>
    </source>
</evidence>
<proteinExistence type="predicted"/>
<comment type="caution">
    <text evidence="3">The sequence shown here is derived from an EMBL/GenBank/DDBJ whole genome shotgun (WGS) entry which is preliminary data.</text>
</comment>
<dbReference type="PANTHER" id="PTHR44240">
    <property type="entry name" value="DNAJ DOMAIN (PROKARYOTIC HEAT SHOCK PROTEIN)-RELATED"/>
    <property type="match status" value="1"/>
</dbReference>
<name>A0A7J0FAU7_9ERIC</name>
<gene>
    <name evidence="3" type="ORF">Acr_11g0000970</name>
</gene>
<feature type="compositionally biased region" description="Basic and acidic residues" evidence="1">
    <location>
        <begin position="351"/>
        <end position="363"/>
    </location>
</feature>
<dbReference type="InterPro" id="IPR018253">
    <property type="entry name" value="DnaJ_domain_CS"/>
</dbReference>